<dbReference type="AlphaFoldDB" id="A0AAN9K425"/>
<dbReference type="EMBL" id="JAYKXN010000002">
    <property type="protein sequence ID" value="KAK7308814.1"/>
    <property type="molecule type" value="Genomic_DNA"/>
</dbReference>
<dbReference type="GO" id="GO:0003723">
    <property type="term" value="F:RNA binding"/>
    <property type="evidence" value="ECO:0007669"/>
    <property type="project" value="InterPro"/>
</dbReference>
<comment type="caution">
    <text evidence="2">The sequence shown here is derived from an EMBL/GenBank/DDBJ whole genome shotgun (WGS) entry which is preliminary data.</text>
</comment>
<evidence type="ECO:0000313" key="2">
    <source>
        <dbReference type="EMBL" id="KAK7308814.1"/>
    </source>
</evidence>
<dbReference type="GO" id="GO:0031929">
    <property type="term" value="P:TOR signaling"/>
    <property type="evidence" value="ECO:0007669"/>
    <property type="project" value="TreeGrafter"/>
</dbReference>
<gene>
    <name evidence="2" type="ORF">RJT34_05068</name>
</gene>
<organism evidence="2 3">
    <name type="scientific">Clitoria ternatea</name>
    <name type="common">Butterfly pea</name>
    <dbReference type="NCBI Taxonomy" id="43366"/>
    <lineage>
        <taxon>Eukaryota</taxon>
        <taxon>Viridiplantae</taxon>
        <taxon>Streptophyta</taxon>
        <taxon>Embryophyta</taxon>
        <taxon>Tracheophyta</taxon>
        <taxon>Spermatophyta</taxon>
        <taxon>Magnoliopsida</taxon>
        <taxon>eudicotyledons</taxon>
        <taxon>Gunneridae</taxon>
        <taxon>Pentapetalae</taxon>
        <taxon>rosids</taxon>
        <taxon>fabids</taxon>
        <taxon>Fabales</taxon>
        <taxon>Fabaceae</taxon>
        <taxon>Papilionoideae</taxon>
        <taxon>50 kb inversion clade</taxon>
        <taxon>NPAAA clade</taxon>
        <taxon>indigoferoid/millettioid clade</taxon>
        <taxon>Phaseoleae</taxon>
        <taxon>Clitoria</taxon>
    </lineage>
</organism>
<dbReference type="GO" id="GO:0016242">
    <property type="term" value="P:negative regulation of macroautophagy"/>
    <property type="evidence" value="ECO:0007669"/>
    <property type="project" value="TreeGrafter"/>
</dbReference>
<dbReference type="GO" id="GO:0031931">
    <property type="term" value="C:TORC1 complex"/>
    <property type="evidence" value="ECO:0007669"/>
    <property type="project" value="TreeGrafter"/>
</dbReference>
<dbReference type="PANTHER" id="PTHR11139">
    <property type="entry name" value="ATAXIA TELANGIECTASIA MUTATED ATM -RELATED"/>
    <property type="match status" value="1"/>
</dbReference>
<dbReference type="GO" id="GO:0005634">
    <property type="term" value="C:nucleus"/>
    <property type="evidence" value="ECO:0007669"/>
    <property type="project" value="TreeGrafter"/>
</dbReference>
<protein>
    <recommendedName>
        <fullName evidence="1">PIK-related kinase FAT domain-containing protein</fullName>
    </recommendedName>
</protein>
<dbReference type="GO" id="GO:0004674">
    <property type="term" value="F:protein serine/threonine kinase activity"/>
    <property type="evidence" value="ECO:0007669"/>
    <property type="project" value="TreeGrafter"/>
</dbReference>
<dbReference type="InterPro" id="IPR003151">
    <property type="entry name" value="PIK-rel_kinase_FAT"/>
</dbReference>
<dbReference type="GO" id="GO:0031932">
    <property type="term" value="C:TORC2 complex"/>
    <property type="evidence" value="ECO:0007669"/>
    <property type="project" value="TreeGrafter"/>
</dbReference>
<dbReference type="GO" id="GO:0005737">
    <property type="term" value="C:cytoplasm"/>
    <property type="evidence" value="ECO:0007669"/>
    <property type="project" value="TreeGrafter"/>
</dbReference>
<dbReference type="Pfam" id="PF02259">
    <property type="entry name" value="FAT"/>
    <property type="match status" value="1"/>
</dbReference>
<sequence length="274" mass="31069">MKNTAQILRSLANAYIRPDNKFYAISLIKSVIESSNGNYTVQFKCDSLTRQNLLEVRLCVLQDGSLQQMQFWLMYPLLVACKSISKAAAQQVVDKVRQHSGVLVDQWRQVVRVTIVVSVVTLHGACDMGLSLDRTGLSQDHGMEAIENGTQERLGCSLRCSGEFVIVSLRHNNGRSMVILSYERAYSNMVRVQQLSELEEVIDYRTLPIGDRVAEERRARIHNMWTERIQGAKSNVEEVFEPRVEVAGSVGKIEICSYKKIAKQRLADFKRTEV</sequence>
<dbReference type="SUPFAM" id="SSF55895">
    <property type="entry name" value="Ribonuclease Rh-like"/>
    <property type="match status" value="1"/>
</dbReference>
<dbReference type="Proteomes" id="UP001359559">
    <property type="component" value="Unassembled WGS sequence"/>
</dbReference>
<dbReference type="Gene3D" id="3.90.730.10">
    <property type="entry name" value="Ribonuclease T2-like"/>
    <property type="match status" value="1"/>
</dbReference>
<dbReference type="GO" id="GO:0033897">
    <property type="term" value="F:ribonuclease T2 activity"/>
    <property type="evidence" value="ECO:0007669"/>
    <property type="project" value="InterPro"/>
</dbReference>
<keyword evidence="3" id="KW-1185">Reference proteome</keyword>
<evidence type="ECO:0000259" key="1">
    <source>
        <dbReference type="Pfam" id="PF02259"/>
    </source>
</evidence>
<evidence type="ECO:0000313" key="3">
    <source>
        <dbReference type="Proteomes" id="UP001359559"/>
    </source>
</evidence>
<name>A0AAN9K425_CLITE</name>
<proteinExistence type="predicted"/>
<dbReference type="PANTHER" id="PTHR11139:SF9">
    <property type="entry name" value="SERINE_THREONINE-PROTEIN KINASE MTOR"/>
    <property type="match status" value="1"/>
</dbReference>
<feature type="domain" description="PIK-related kinase FAT" evidence="1">
    <location>
        <begin position="175"/>
        <end position="237"/>
    </location>
</feature>
<dbReference type="InterPro" id="IPR050517">
    <property type="entry name" value="DDR_Repair_Kinase"/>
</dbReference>
<accession>A0AAN9K425</accession>
<dbReference type="InterPro" id="IPR036430">
    <property type="entry name" value="RNase_T2-like_sf"/>
</dbReference>
<reference evidence="2 3" key="1">
    <citation type="submission" date="2024-01" db="EMBL/GenBank/DDBJ databases">
        <title>The genomes of 5 underutilized Papilionoideae crops provide insights into root nodulation and disease resistance.</title>
        <authorList>
            <person name="Yuan L."/>
        </authorList>
    </citation>
    <scope>NUCLEOTIDE SEQUENCE [LARGE SCALE GENOMIC DNA]</scope>
    <source>
        <strain evidence="2">LY-2023</strain>
        <tissue evidence="2">Leaf</tissue>
    </source>
</reference>